<dbReference type="InterPro" id="IPR025605">
    <property type="entry name" value="OST-HTH/LOTUS_dom"/>
</dbReference>
<dbReference type="Gene3D" id="3.30.420.610">
    <property type="entry name" value="LOTUS domain-like"/>
    <property type="match status" value="2"/>
</dbReference>
<dbReference type="CDD" id="cd10146">
    <property type="entry name" value="LabA_like_C"/>
    <property type="match status" value="2"/>
</dbReference>
<evidence type="ECO:0000259" key="1">
    <source>
        <dbReference type="PROSITE" id="PS51644"/>
    </source>
</evidence>
<feature type="domain" description="HTH OST-type" evidence="1">
    <location>
        <begin position="252"/>
        <end position="325"/>
    </location>
</feature>
<dbReference type="PANTHER" id="PTHR35811:SF1">
    <property type="entry name" value="HTH OST-TYPE DOMAIN-CONTAINING PROTEIN"/>
    <property type="match status" value="1"/>
</dbReference>
<dbReference type="PROSITE" id="PS51644">
    <property type="entry name" value="HTH_OST"/>
    <property type="match status" value="2"/>
</dbReference>
<feature type="domain" description="HTH OST-type" evidence="1">
    <location>
        <begin position="175"/>
        <end position="249"/>
    </location>
</feature>
<gene>
    <name evidence="2" type="ORF">AKG39_15375</name>
</gene>
<organism evidence="2 3">
    <name type="scientific">Acetobacterium bakii</name>
    <dbReference type="NCBI Taxonomy" id="52689"/>
    <lineage>
        <taxon>Bacteria</taxon>
        <taxon>Bacillati</taxon>
        <taxon>Bacillota</taxon>
        <taxon>Clostridia</taxon>
        <taxon>Eubacteriales</taxon>
        <taxon>Eubacteriaceae</taxon>
        <taxon>Acetobacterium</taxon>
    </lineage>
</organism>
<dbReference type="Pfam" id="PF01936">
    <property type="entry name" value="NYN"/>
    <property type="match status" value="1"/>
</dbReference>
<dbReference type="AlphaFoldDB" id="A0A0L6TX60"/>
<evidence type="ECO:0000313" key="2">
    <source>
        <dbReference type="EMBL" id="KNZ40836.1"/>
    </source>
</evidence>
<dbReference type="Gene3D" id="3.40.50.1010">
    <property type="entry name" value="5'-nuclease"/>
    <property type="match status" value="1"/>
</dbReference>
<dbReference type="PATRIC" id="fig|52689.4.peg.2597"/>
<dbReference type="PANTHER" id="PTHR35811">
    <property type="entry name" value="SLR1870 PROTEIN"/>
    <property type="match status" value="1"/>
</dbReference>
<dbReference type="Pfam" id="PF12872">
    <property type="entry name" value="OST-HTH"/>
    <property type="match status" value="2"/>
</dbReference>
<name>A0A0L6TX60_9FIRM</name>
<dbReference type="InterPro" id="IPR021139">
    <property type="entry name" value="NYN"/>
</dbReference>
<dbReference type="STRING" id="52689.AKG39_15375"/>
<accession>A0A0L6TX60</accession>
<comment type="caution">
    <text evidence="2">The sequence shown here is derived from an EMBL/GenBank/DDBJ whole genome shotgun (WGS) entry which is preliminary data.</text>
</comment>
<dbReference type="OrthoDB" id="9783963at2"/>
<dbReference type="InterPro" id="IPR041966">
    <property type="entry name" value="LOTUS-like"/>
</dbReference>
<dbReference type="EMBL" id="LGYO01000042">
    <property type="protein sequence ID" value="KNZ40836.1"/>
    <property type="molecule type" value="Genomic_DNA"/>
</dbReference>
<keyword evidence="3" id="KW-1185">Reference proteome</keyword>
<reference evidence="3" key="1">
    <citation type="submission" date="2015-07" db="EMBL/GenBank/DDBJ databases">
        <title>Draft genome sequence of Acetobacterium bakii DSM 8293, a potential psychrophilic chemical producer through syngas fermentation.</title>
        <authorList>
            <person name="Song Y."/>
            <person name="Hwang S."/>
            <person name="Cho B.-K."/>
        </authorList>
    </citation>
    <scope>NUCLEOTIDE SEQUENCE [LARGE SCALE GENOMIC DNA]</scope>
    <source>
        <strain evidence="3">DSM 8239</strain>
    </source>
</reference>
<sequence length="325" mass="36884">MDGGTFLSENNIALLIDVDNVSAKYVKSIFDELNAFGTVSIRRIYGNWKRTYGWNEDMLLEYSIQPIQQFDYTKGKNATDMAMVIDAMDILYTHKIDVFCIVTSDSDFTKLAMRLRESQAYVIGMGESKTPLALTKACNKFFHLDLIASDEPKIVEIAEPVPNEKNPEIKDTIESNVTPISQIQESILNMIAESDCLTLGEVGSSLGKLFTDFDVRNYGYTKLSVFIREEFPKIRLEEKDGSFFVKMKNDVDITTVKNEIIEIIKSNRGAIGNLSIIYNALKAKHSHFNLKDYGYSRFSSLLRSIDEISVDGNKVKLKRKTKQKI</sequence>
<proteinExistence type="predicted"/>
<dbReference type="Proteomes" id="UP000036873">
    <property type="component" value="Unassembled WGS sequence"/>
</dbReference>
<dbReference type="CDD" id="cd11297">
    <property type="entry name" value="PIN_LabA-like_N_1"/>
    <property type="match status" value="1"/>
</dbReference>
<evidence type="ECO:0000313" key="3">
    <source>
        <dbReference type="Proteomes" id="UP000036873"/>
    </source>
</evidence>
<protein>
    <recommendedName>
        <fullName evidence="1">HTH OST-type domain-containing protein</fullName>
    </recommendedName>
</protein>
<dbReference type="GO" id="GO:0004540">
    <property type="term" value="F:RNA nuclease activity"/>
    <property type="evidence" value="ECO:0007669"/>
    <property type="project" value="InterPro"/>
</dbReference>